<dbReference type="Gene3D" id="3.40.570.10">
    <property type="entry name" value="Extracellular Endonuclease, subunit A"/>
    <property type="match status" value="1"/>
</dbReference>
<evidence type="ECO:0000256" key="1">
    <source>
        <dbReference type="ARBA" id="ARBA00001968"/>
    </source>
</evidence>
<dbReference type="FunFam" id="3.40.570.10:FF:000003">
    <property type="entry name" value="Nuclease EXOG, mitochondrial"/>
    <property type="match status" value="1"/>
</dbReference>
<dbReference type="PANTHER" id="PTHR13966">
    <property type="entry name" value="ENDONUCLEASE RELATED"/>
    <property type="match status" value="1"/>
</dbReference>
<evidence type="ECO:0000256" key="13">
    <source>
        <dbReference type="ARBA" id="ARBA00053281"/>
    </source>
</evidence>
<evidence type="ECO:0000256" key="2">
    <source>
        <dbReference type="ARBA" id="ARBA00004273"/>
    </source>
</evidence>
<sequence length="360" mass="40216">MSSKLKSLKFLGGFVCGAVVSTGSCVAGIQLYLQRNQEPSDRPADADPKESPAQQVIGHYGLPLTGAETRYYTNHTLSYDQVNRTPRWVAEHLSNTKLRGQADRKHCRFKPDPTIAEAFTAHNNDYLGSGWSRGHMAPAGDNKASTQSMAETFYLSNIVPQNYENNAGFWNRLEMYCRDLTKKFEDVWVVSGPLVLPEVGENGKKTVSYQVIGKGNVAVPTHLFKVILARKGPSSDTLALGAFVVPNQPIGFDHSLMEYQVSLSDLERMSGLSFFPKVDPAMTLGNLCELDSCHLMDFKEFTLYLTGRKVGSSRSLEKLEKFMAELKEMGIPPDDYLLKLYQQKKDELAQKERPDGKMEK</sequence>
<dbReference type="SUPFAM" id="SSF54060">
    <property type="entry name" value="His-Me finger endonucleases"/>
    <property type="match status" value="1"/>
</dbReference>
<dbReference type="SMART" id="SM00892">
    <property type="entry name" value="Endonuclease_NS"/>
    <property type="match status" value="1"/>
</dbReference>
<keyword evidence="9" id="KW-0378">Hydrolase</keyword>
<evidence type="ECO:0000259" key="19">
    <source>
        <dbReference type="SMART" id="SM00892"/>
    </source>
</evidence>
<feature type="domain" description="DNA/RNA non-specific endonuclease/pyrophosphatase/phosphodiesterase" evidence="19">
    <location>
        <begin position="71"/>
        <end position="281"/>
    </location>
</feature>
<keyword evidence="8" id="KW-0999">Mitochondrion inner membrane</keyword>
<comment type="caution">
    <text evidence="20">The sequence shown here is derived from an EMBL/GenBank/DDBJ whole genome shotgun (WGS) entry which is preliminary data.</text>
</comment>
<dbReference type="GO" id="GO:0006309">
    <property type="term" value="P:apoptotic DNA fragmentation"/>
    <property type="evidence" value="ECO:0007669"/>
    <property type="project" value="TreeGrafter"/>
</dbReference>
<evidence type="ECO:0000256" key="9">
    <source>
        <dbReference type="ARBA" id="ARBA00022801"/>
    </source>
</evidence>
<dbReference type="CDD" id="cd00091">
    <property type="entry name" value="NUC"/>
    <property type="match status" value="1"/>
</dbReference>
<dbReference type="SMART" id="SM00477">
    <property type="entry name" value="NUC"/>
    <property type="match status" value="1"/>
</dbReference>
<evidence type="ECO:0000256" key="15">
    <source>
        <dbReference type="ARBA" id="ARBA00081050"/>
    </source>
</evidence>
<evidence type="ECO:0000256" key="6">
    <source>
        <dbReference type="ARBA" id="ARBA00022723"/>
    </source>
</evidence>
<evidence type="ECO:0000256" key="17">
    <source>
        <dbReference type="PIRSR" id="PIRSR640255-2"/>
    </source>
</evidence>
<proteinExistence type="inferred from homology"/>
<comment type="subcellular location">
    <subcellularLocation>
        <location evidence="2">Mitochondrion inner membrane</location>
    </subcellularLocation>
</comment>
<dbReference type="Pfam" id="PF18026">
    <property type="entry name" value="Exog_C"/>
    <property type="match status" value="1"/>
</dbReference>
<dbReference type="GO" id="GO:0008409">
    <property type="term" value="F:5'-3' exonuclease activity"/>
    <property type="evidence" value="ECO:0007669"/>
    <property type="project" value="TreeGrafter"/>
</dbReference>
<keyword evidence="6 17" id="KW-0479">Metal-binding</keyword>
<dbReference type="InterPro" id="IPR040255">
    <property type="entry name" value="Non-specific_endonuclease"/>
</dbReference>
<dbReference type="PROSITE" id="PS51257">
    <property type="entry name" value="PROKAR_LIPOPROTEIN"/>
    <property type="match status" value="1"/>
</dbReference>
<keyword evidence="11" id="KW-0496">Mitochondrion</keyword>
<dbReference type="GO" id="GO:0003676">
    <property type="term" value="F:nucleic acid binding"/>
    <property type="evidence" value="ECO:0007669"/>
    <property type="project" value="InterPro"/>
</dbReference>
<evidence type="ECO:0000256" key="11">
    <source>
        <dbReference type="ARBA" id="ARBA00023128"/>
    </source>
</evidence>
<evidence type="ECO:0000256" key="3">
    <source>
        <dbReference type="ARBA" id="ARBA00010052"/>
    </source>
</evidence>
<dbReference type="EMBL" id="JADWDJ010000016">
    <property type="protein sequence ID" value="KAG5268507.1"/>
    <property type="molecule type" value="Genomic_DNA"/>
</dbReference>
<keyword evidence="10" id="KW-0809">Transit peptide</keyword>
<evidence type="ECO:0000313" key="21">
    <source>
        <dbReference type="Proteomes" id="UP000823561"/>
    </source>
</evidence>
<keyword evidence="21" id="KW-1185">Reference proteome</keyword>
<name>A0AAV6G522_9TELE</name>
<dbReference type="GO" id="GO:0046872">
    <property type="term" value="F:metal ion binding"/>
    <property type="evidence" value="ECO:0007669"/>
    <property type="project" value="UniProtKB-KW"/>
</dbReference>
<feature type="binding site" evidence="17">
    <location>
        <position position="166"/>
    </location>
    <ligand>
        <name>Mg(2+)</name>
        <dbReference type="ChEBI" id="CHEBI:18420"/>
        <note>catalytic</note>
    </ligand>
</feature>
<dbReference type="InterPro" id="IPR044929">
    <property type="entry name" value="DNA/RNA_non-sp_Endonuclease_sf"/>
</dbReference>
<dbReference type="AlphaFoldDB" id="A0AAV6G522"/>
<evidence type="ECO:0000256" key="8">
    <source>
        <dbReference type="ARBA" id="ARBA00022792"/>
    </source>
</evidence>
<comment type="subunit">
    <text evidence="4">Homodimer.</text>
</comment>
<feature type="active site" description="Proton acceptor" evidence="16">
    <location>
        <position position="135"/>
    </location>
</feature>
<evidence type="ECO:0000256" key="10">
    <source>
        <dbReference type="ARBA" id="ARBA00022946"/>
    </source>
</evidence>
<comment type="function">
    <text evidence="13">Endo/exonuclease with nicking activity towards supercoiled DNA, a preference for single-stranded DNA and 5'-3' exonuclease activity.</text>
</comment>
<comment type="cofactor">
    <cofactor evidence="1">
        <name>a divalent metal cation</name>
        <dbReference type="ChEBI" id="CHEBI:60240"/>
    </cofactor>
</comment>
<dbReference type="GO" id="GO:0005743">
    <property type="term" value="C:mitochondrial inner membrane"/>
    <property type="evidence" value="ECO:0007669"/>
    <property type="project" value="UniProtKB-SubCell"/>
</dbReference>
<evidence type="ECO:0000256" key="16">
    <source>
        <dbReference type="PIRSR" id="PIRSR640255-1"/>
    </source>
</evidence>
<dbReference type="GO" id="GO:0005634">
    <property type="term" value="C:nucleus"/>
    <property type="evidence" value="ECO:0007669"/>
    <property type="project" value="TreeGrafter"/>
</dbReference>
<organism evidence="20 21">
    <name type="scientific">Alosa alosa</name>
    <name type="common">allis shad</name>
    <dbReference type="NCBI Taxonomy" id="278164"/>
    <lineage>
        <taxon>Eukaryota</taxon>
        <taxon>Metazoa</taxon>
        <taxon>Chordata</taxon>
        <taxon>Craniata</taxon>
        <taxon>Vertebrata</taxon>
        <taxon>Euteleostomi</taxon>
        <taxon>Actinopterygii</taxon>
        <taxon>Neopterygii</taxon>
        <taxon>Teleostei</taxon>
        <taxon>Clupei</taxon>
        <taxon>Clupeiformes</taxon>
        <taxon>Clupeoidei</taxon>
        <taxon>Clupeidae</taxon>
        <taxon>Alosa</taxon>
    </lineage>
</organism>
<evidence type="ECO:0000256" key="14">
    <source>
        <dbReference type="ARBA" id="ARBA00074243"/>
    </source>
</evidence>
<dbReference type="PANTHER" id="PTHR13966:SF19">
    <property type="entry name" value="NUCLEASE EXOG, MITOCHONDRIAL"/>
    <property type="match status" value="1"/>
</dbReference>
<evidence type="ECO:0000256" key="12">
    <source>
        <dbReference type="ARBA" id="ARBA00023136"/>
    </source>
</evidence>
<comment type="similarity">
    <text evidence="3">Belongs to the DNA/RNA non-specific endonuclease family.</text>
</comment>
<keyword evidence="12" id="KW-0472">Membrane</keyword>
<reference evidence="20" key="1">
    <citation type="submission" date="2020-10" db="EMBL/GenBank/DDBJ databases">
        <title>Chromosome-scale genome assembly of the Allis shad, Alosa alosa.</title>
        <authorList>
            <person name="Margot Z."/>
            <person name="Christophe K."/>
            <person name="Cabau C."/>
            <person name="Louis A."/>
            <person name="Berthelot C."/>
            <person name="Parey E."/>
            <person name="Roest Crollius H."/>
            <person name="Montfort J."/>
            <person name="Robinson-Rechavi M."/>
            <person name="Bucao C."/>
            <person name="Bouchez O."/>
            <person name="Gislard M."/>
            <person name="Lluch J."/>
            <person name="Milhes M."/>
            <person name="Lampietro C."/>
            <person name="Lopez Roques C."/>
            <person name="Donnadieu C."/>
            <person name="Braasch I."/>
            <person name="Desvignes T."/>
            <person name="Postlethwait J."/>
            <person name="Bobe J."/>
            <person name="Guiguen Y."/>
        </authorList>
    </citation>
    <scope>NUCLEOTIDE SEQUENCE</scope>
    <source>
        <strain evidence="20">M-15738</strain>
        <tissue evidence="20">Blood</tissue>
    </source>
</reference>
<dbReference type="Proteomes" id="UP000823561">
    <property type="component" value="Chromosome 16"/>
</dbReference>
<evidence type="ECO:0000313" key="20">
    <source>
        <dbReference type="EMBL" id="KAG5268507.1"/>
    </source>
</evidence>
<dbReference type="InterPro" id="IPR044925">
    <property type="entry name" value="His-Me_finger_sf"/>
</dbReference>
<dbReference type="Gene3D" id="6.10.250.1250">
    <property type="match status" value="1"/>
</dbReference>
<evidence type="ECO:0000256" key="4">
    <source>
        <dbReference type="ARBA" id="ARBA00011738"/>
    </source>
</evidence>
<dbReference type="Pfam" id="PF01223">
    <property type="entry name" value="Endonuclease_NS"/>
    <property type="match status" value="1"/>
</dbReference>
<evidence type="ECO:0000256" key="7">
    <source>
        <dbReference type="ARBA" id="ARBA00022759"/>
    </source>
</evidence>
<keyword evidence="5" id="KW-0540">Nuclease</keyword>
<evidence type="ECO:0000259" key="18">
    <source>
        <dbReference type="SMART" id="SM00477"/>
    </source>
</evidence>
<keyword evidence="7" id="KW-0255">Endonuclease</keyword>
<dbReference type="InterPro" id="IPR020821">
    <property type="entry name" value="ENPP1-3/EXOG-like_nuc-like"/>
</dbReference>
<feature type="domain" description="ENPP1-3/EXOG-like endonuclease/phosphodiesterase" evidence="18">
    <location>
        <begin position="72"/>
        <end position="281"/>
    </location>
</feature>
<dbReference type="GO" id="GO:0000014">
    <property type="term" value="F:single-stranded DNA endodeoxyribonuclease activity"/>
    <property type="evidence" value="ECO:0007669"/>
    <property type="project" value="TreeGrafter"/>
</dbReference>
<dbReference type="InterPro" id="IPR001604">
    <property type="entry name" value="Endo_G_ENPP1-like_dom"/>
</dbReference>
<protein>
    <recommendedName>
        <fullName evidence="14">Nuclease EXOG, mitochondrial</fullName>
    </recommendedName>
    <alternativeName>
        <fullName evidence="15">Endonuclease G-like 1</fullName>
    </alternativeName>
</protein>
<dbReference type="InterPro" id="IPR041003">
    <property type="entry name" value="Exog_C"/>
</dbReference>
<gene>
    <name evidence="20" type="ORF">AALO_G00213340</name>
</gene>
<evidence type="ECO:0000256" key="5">
    <source>
        <dbReference type="ARBA" id="ARBA00022722"/>
    </source>
</evidence>
<accession>A0AAV6G522</accession>
<dbReference type="GO" id="GO:0004521">
    <property type="term" value="F:RNA endonuclease activity"/>
    <property type="evidence" value="ECO:0007669"/>
    <property type="project" value="TreeGrafter"/>
</dbReference>